<feature type="region of interest" description="Disordered" evidence="1">
    <location>
        <begin position="1"/>
        <end position="38"/>
    </location>
</feature>
<protein>
    <submittedName>
        <fullName evidence="2">Uncharacterized protein</fullName>
    </submittedName>
</protein>
<evidence type="ECO:0000313" key="3">
    <source>
        <dbReference type="Proteomes" id="UP001519460"/>
    </source>
</evidence>
<accession>A0ABD0M2L1</accession>
<dbReference type="EMBL" id="JACVVK020000010">
    <property type="protein sequence ID" value="KAK7505531.1"/>
    <property type="molecule type" value="Genomic_DNA"/>
</dbReference>
<organism evidence="2 3">
    <name type="scientific">Batillaria attramentaria</name>
    <dbReference type="NCBI Taxonomy" id="370345"/>
    <lineage>
        <taxon>Eukaryota</taxon>
        <taxon>Metazoa</taxon>
        <taxon>Spiralia</taxon>
        <taxon>Lophotrochozoa</taxon>
        <taxon>Mollusca</taxon>
        <taxon>Gastropoda</taxon>
        <taxon>Caenogastropoda</taxon>
        <taxon>Sorbeoconcha</taxon>
        <taxon>Cerithioidea</taxon>
        <taxon>Batillariidae</taxon>
        <taxon>Batillaria</taxon>
    </lineage>
</organism>
<gene>
    <name evidence="2" type="ORF">BaRGS_00003276</name>
</gene>
<proteinExistence type="predicted"/>
<keyword evidence="3" id="KW-1185">Reference proteome</keyword>
<name>A0ABD0M2L1_9CAEN</name>
<sequence>MCETDKNLQPSRSAKSLGIVASHSPKVKPSATDSPSLVVVRPPAPEQLLALLDLQKRQLKQKVKDSIKIIGESRATDSPGKMLKAMKTRDVALAMLQQGAARRRVLKERLIQEQEGRAAAEKRGRDPPSYRERTVG</sequence>
<evidence type="ECO:0000313" key="2">
    <source>
        <dbReference type="EMBL" id="KAK7505531.1"/>
    </source>
</evidence>
<evidence type="ECO:0000256" key="1">
    <source>
        <dbReference type="SAM" id="MobiDB-lite"/>
    </source>
</evidence>
<reference evidence="2 3" key="1">
    <citation type="journal article" date="2023" name="Sci. Data">
        <title>Genome assembly of the Korean intertidal mud-creeper Batillaria attramentaria.</title>
        <authorList>
            <person name="Patra A.K."/>
            <person name="Ho P.T."/>
            <person name="Jun S."/>
            <person name="Lee S.J."/>
            <person name="Kim Y."/>
            <person name="Won Y.J."/>
        </authorList>
    </citation>
    <scope>NUCLEOTIDE SEQUENCE [LARGE SCALE GENOMIC DNA]</scope>
    <source>
        <strain evidence="2">Wonlab-2016</strain>
    </source>
</reference>
<dbReference type="AlphaFoldDB" id="A0ABD0M2L1"/>
<comment type="caution">
    <text evidence="2">The sequence shown here is derived from an EMBL/GenBank/DDBJ whole genome shotgun (WGS) entry which is preliminary data.</text>
</comment>
<feature type="region of interest" description="Disordered" evidence="1">
    <location>
        <begin position="113"/>
        <end position="136"/>
    </location>
</feature>
<dbReference type="Proteomes" id="UP001519460">
    <property type="component" value="Unassembled WGS sequence"/>
</dbReference>